<keyword evidence="3" id="KW-0677">Repeat</keyword>
<dbReference type="GO" id="GO:0008270">
    <property type="term" value="F:zinc ion binding"/>
    <property type="evidence" value="ECO:0007669"/>
    <property type="project" value="UniProtKB-KW"/>
</dbReference>
<keyword evidence="1" id="KW-0597">Phosphoprotein</keyword>
<dbReference type="GO" id="GO:0003677">
    <property type="term" value="F:DNA binding"/>
    <property type="evidence" value="ECO:0007669"/>
    <property type="project" value="UniProtKB-KW"/>
</dbReference>
<dbReference type="ExpressionAtlas" id="A0A5S9SGP9">
    <property type="expression patterns" value="baseline and differential"/>
</dbReference>
<dbReference type="PANTHER" id="PTHR10593">
    <property type="entry name" value="SERINE/THREONINE-PROTEIN KINASE RIO"/>
    <property type="match status" value="1"/>
</dbReference>
<dbReference type="OrthoDB" id="6354171at2759"/>
<gene>
    <name evidence="12" type="ORF">C24_LOCUS335</name>
</gene>
<evidence type="ECO:0000259" key="11">
    <source>
        <dbReference type="PROSITE" id="PS50157"/>
    </source>
</evidence>
<evidence type="ECO:0000256" key="5">
    <source>
        <dbReference type="ARBA" id="ARBA00022833"/>
    </source>
</evidence>
<dbReference type="InterPro" id="IPR036236">
    <property type="entry name" value="Znf_C2H2_sf"/>
</dbReference>
<reference evidence="12 13" key="1">
    <citation type="submission" date="2019-12" db="EMBL/GenBank/DDBJ databases">
        <authorList>
            <person name="Jiao W.-B."/>
            <person name="Schneeberger K."/>
        </authorList>
    </citation>
    <scope>NUCLEOTIDE SEQUENCE [LARGE SCALE GENOMIC DNA]</scope>
    <source>
        <strain evidence="13">cv. C24</strain>
    </source>
</reference>
<sequence length="514" mass="56841">MTTEDQTISSSGGYVQSSSTTDHVDHHHHDHVDHHHHDQHESLNPPLVKKKRNLPGNPDPEAEVIALSPKTLMATNRFLCEICGKGFQRDQNLQLHRRGHNLPWKLKQRTSKEVRKRVYVCPEKSCVHHHPTRALGDLTGIKKHFCRKHGEKKWKCEKCAKRYAVQSDWKAHSKTCGTREYRCDCGTIFSRRDSFITHRAFCDALAEETARLNAASHLKSFAATAGSNLNYHYLMGTLIPSPSLPQPPSFPFGPPQPQHHHHHQFPITTNNFDHQDVMKPASTLSLWSGGNINHHQQVTIEDRMAPQPHSPQEDYNWVFGNANNHGELITTSDSLITHDNNINIVQSKENANGATSLSVPSLFSSVDQITQDANAASVAVANMSATALLQKAAQMGATSSTSPTTTITTDQSAYLQSFASKSNQIVEDGGSDRFFASFGSNSVELMSNNNNGLHEIGNPRNGVTVVSGMGELQNYPWKRRRVDIGNAGGGGQTRDFLGVGVQTICHSSSINGWI</sequence>
<feature type="compositionally biased region" description="Basic and acidic residues" evidence="10">
    <location>
        <begin position="22"/>
        <end position="41"/>
    </location>
</feature>
<evidence type="ECO:0000256" key="10">
    <source>
        <dbReference type="SAM" id="MobiDB-lite"/>
    </source>
</evidence>
<evidence type="ECO:0000256" key="9">
    <source>
        <dbReference type="PROSITE-ProRule" id="PRU00042"/>
    </source>
</evidence>
<keyword evidence="4 9" id="KW-0863">Zinc-finger</keyword>
<dbReference type="SUPFAM" id="SSF57667">
    <property type="entry name" value="beta-beta-alpha zinc fingers"/>
    <property type="match status" value="1"/>
</dbReference>
<dbReference type="GO" id="GO:0006355">
    <property type="term" value="P:regulation of DNA-templated transcription"/>
    <property type="evidence" value="ECO:0007669"/>
    <property type="project" value="UniProtKB-ARBA"/>
</dbReference>
<dbReference type="FunFam" id="3.30.160.60:FF:000554">
    <property type="entry name" value="protein indeterminate-domain 12-like"/>
    <property type="match status" value="1"/>
</dbReference>
<dbReference type="PROSITE" id="PS00028">
    <property type="entry name" value="ZINC_FINGER_C2H2_1"/>
    <property type="match status" value="1"/>
</dbReference>
<keyword evidence="5" id="KW-0862">Zinc</keyword>
<name>A0A5S9SGP9_ARATH</name>
<dbReference type="EMBL" id="CACSHJ010000087">
    <property type="protein sequence ID" value="CAA0162164.1"/>
    <property type="molecule type" value="Genomic_DNA"/>
</dbReference>
<dbReference type="Pfam" id="PF22992">
    <property type="entry name" value="C2CH-4th_BIRD-IDD"/>
    <property type="match status" value="1"/>
</dbReference>
<dbReference type="AlphaFoldDB" id="A0A5S9SGP9"/>
<dbReference type="Pfam" id="PF22995">
    <property type="entry name" value="C2CH-3rd_BIRD-IDD"/>
    <property type="match status" value="1"/>
</dbReference>
<evidence type="ECO:0000256" key="8">
    <source>
        <dbReference type="ARBA" id="ARBA00023163"/>
    </source>
</evidence>
<dbReference type="Pfam" id="PF22996">
    <property type="entry name" value="C2H2-2nd_BIRD-IDD"/>
    <property type="match status" value="1"/>
</dbReference>
<dbReference type="InterPro" id="IPR013087">
    <property type="entry name" value="Znf_C2H2_type"/>
</dbReference>
<dbReference type="InterPro" id="IPR031140">
    <property type="entry name" value="IDD1-16"/>
</dbReference>
<evidence type="ECO:0000313" key="13">
    <source>
        <dbReference type="Proteomes" id="UP000434276"/>
    </source>
</evidence>
<keyword evidence="7" id="KW-0238">DNA-binding</keyword>
<evidence type="ECO:0000256" key="1">
    <source>
        <dbReference type="ARBA" id="ARBA00022553"/>
    </source>
</evidence>
<dbReference type="Gene3D" id="3.30.160.60">
    <property type="entry name" value="Classic Zinc Finger"/>
    <property type="match status" value="2"/>
</dbReference>
<feature type="compositionally biased region" description="Low complexity" evidence="10">
    <location>
        <begin position="9"/>
        <end position="19"/>
    </location>
</feature>
<dbReference type="FunFam" id="3.30.160.60:FF:000131">
    <property type="entry name" value="protein indeterminate-domain 5, chloroplastic-like"/>
    <property type="match status" value="1"/>
</dbReference>
<proteinExistence type="predicted"/>
<evidence type="ECO:0000313" key="12">
    <source>
        <dbReference type="EMBL" id="CAA0162164.1"/>
    </source>
</evidence>
<evidence type="ECO:0000256" key="2">
    <source>
        <dbReference type="ARBA" id="ARBA00022723"/>
    </source>
</evidence>
<accession>A0A5S9SGP9</accession>
<dbReference type="PANTHER" id="PTHR10593:SF148">
    <property type="entry name" value="ZINC FINGER PROTEIN MAGPIE"/>
    <property type="match status" value="1"/>
</dbReference>
<dbReference type="InterPro" id="IPR055185">
    <property type="entry name" value="C2CH-4th_BIRD-IDD"/>
</dbReference>
<feature type="region of interest" description="Disordered" evidence="10">
    <location>
        <begin position="1"/>
        <end position="62"/>
    </location>
</feature>
<protein>
    <recommendedName>
        <fullName evidence="11">C2H2-type domain-containing protein</fullName>
    </recommendedName>
</protein>
<keyword evidence="6" id="KW-0805">Transcription regulation</keyword>
<organism evidence="12 13">
    <name type="scientific">Arabidopsis thaliana</name>
    <name type="common">Mouse-ear cress</name>
    <dbReference type="NCBI Taxonomy" id="3702"/>
    <lineage>
        <taxon>Eukaryota</taxon>
        <taxon>Viridiplantae</taxon>
        <taxon>Streptophyta</taxon>
        <taxon>Embryophyta</taxon>
        <taxon>Tracheophyta</taxon>
        <taxon>Spermatophyta</taxon>
        <taxon>Magnoliopsida</taxon>
        <taxon>eudicotyledons</taxon>
        <taxon>Gunneridae</taxon>
        <taxon>Pentapetalae</taxon>
        <taxon>rosids</taxon>
        <taxon>malvids</taxon>
        <taxon>Brassicales</taxon>
        <taxon>Brassicaceae</taxon>
        <taxon>Camelineae</taxon>
        <taxon>Arabidopsis</taxon>
    </lineage>
</organism>
<dbReference type="PROSITE" id="PS50157">
    <property type="entry name" value="ZINC_FINGER_C2H2_2"/>
    <property type="match status" value="1"/>
</dbReference>
<evidence type="ECO:0000256" key="3">
    <source>
        <dbReference type="ARBA" id="ARBA00022737"/>
    </source>
</evidence>
<keyword evidence="8" id="KW-0804">Transcription</keyword>
<dbReference type="InterPro" id="IPR055187">
    <property type="entry name" value="C2CH-3rd_BIRD-IDD"/>
</dbReference>
<evidence type="ECO:0000256" key="4">
    <source>
        <dbReference type="ARBA" id="ARBA00022771"/>
    </source>
</evidence>
<keyword evidence="2" id="KW-0479">Metal-binding</keyword>
<feature type="domain" description="C2H2-type" evidence="11">
    <location>
        <begin position="78"/>
        <end position="100"/>
    </location>
</feature>
<evidence type="ECO:0000256" key="7">
    <source>
        <dbReference type="ARBA" id="ARBA00023125"/>
    </source>
</evidence>
<evidence type="ECO:0000256" key="6">
    <source>
        <dbReference type="ARBA" id="ARBA00023015"/>
    </source>
</evidence>
<dbReference type="Proteomes" id="UP000434276">
    <property type="component" value="Unassembled WGS sequence"/>
</dbReference>
<dbReference type="InterPro" id="IPR055186">
    <property type="entry name" value="C2H2-2nd_BIRD-IDD"/>
</dbReference>